<dbReference type="Gene3D" id="1.10.10.60">
    <property type="entry name" value="Homeodomain-like"/>
    <property type="match status" value="1"/>
</dbReference>
<proteinExistence type="predicted"/>
<name>A0ABT5YX54_9ACTN</name>
<reference evidence="6 7" key="1">
    <citation type="submission" date="2023-03" db="EMBL/GenBank/DDBJ databases">
        <title>Draft genome sequence of type strain Streptomyces ferralitis JCM 14344.</title>
        <authorList>
            <person name="Klaysubun C."/>
            <person name="Duangmal K."/>
        </authorList>
    </citation>
    <scope>NUCLEOTIDE SEQUENCE [LARGE SCALE GENOMIC DNA]</scope>
    <source>
        <strain evidence="6 7">JCM 14344</strain>
    </source>
</reference>
<dbReference type="SUPFAM" id="SSF46689">
    <property type="entry name" value="Homeodomain-like"/>
    <property type="match status" value="1"/>
</dbReference>
<evidence type="ECO:0000256" key="4">
    <source>
        <dbReference type="PROSITE-ProRule" id="PRU00335"/>
    </source>
</evidence>
<dbReference type="Proteomes" id="UP001220022">
    <property type="component" value="Unassembled WGS sequence"/>
</dbReference>
<sequence>MVSSWDKVVAEHKEQVRARIKQAAVEVAVEKGLANTTMAAIAERADVSRATLYNYYRHVEGVLLAVVQDEVDLFYAHLRSRLDRAGGPCERLTAFIQTHLEYFARPERRSRALEFQAAGISPSIRARMTHHTDRLRHLLSEVLDSGRRDGVFRSEVDPERHAELLMHLLAGAREQVLRSPEAVRTVMADLRLLLTSGLLAAPSPGA</sequence>
<feature type="domain" description="HTH tetR-type" evidence="5">
    <location>
        <begin position="14"/>
        <end position="74"/>
    </location>
</feature>
<dbReference type="InterPro" id="IPR036271">
    <property type="entry name" value="Tet_transcr_reg_TetR-rel_C_sf"/>
</dbReference>
<dbReference type="Pfam" id="PF17932">
    <property type="entry name" value="TetR_C_24"/>
    <property type="match status" value="1"/>
</dbReference>
<keyword evidence="3" id="KW-0804">Transcription</keyword>
<dbReference type="EMBL" id="JARHTQ010000005">
    <property type="protein sequence ID" value="MDF2256029.1"/>
    <property type="molecule type" value="Genomic_DNA"/>
</dbReference>
<evidence type="ECO:0000313" key="7">
    <source>
        <dbReference type="Proteomes" id="UP001220022"/>
    </source>
</evidence>
<comment type="caution">
    <text evidence="6">The sequence shown here is derived from an EMBL/GenBank/DDBJ whole genome shotgun (WGS) entry which is preliminary data.</text>
</comment>
<evidence type="ECO:0000256" key="1">
    <source>
        <dbReference type="ARBA" id="ARBA00023015"/>
    </source>
</evidence>
<dbReference type="InterPro" id="IPR009057">
    <property type="entry name" value="Homeodomain-like_sf"/>
</dbReference>
<gene>
    <name evidence="6" type="ORF">P2L57_09915</name>
</gene>
<dbReference type="PRINTS" id="PR00455">
    <property type="entry name" value="HTHTETR"/>
</dbReference>
<evidence type="ECO:0000259" key="5">
    <source>
        <dbReference type="PROSITE" id="PS50977"/>
    </source>
</evidence>
<organism evidence="6 7">
    <name type="scientific">Streptantibioticus ferralitis</name>
    <dbReference type="NCBI Taxonomy" id="236510"/>
    <lineage>
        <taxon>Bacteria</taxon>
        <taxon>Bacillati</taxon>
        <taxon>Actinomycetota</taxon>
        <taxon>Actinomycetes</taxon>
        <taxon>Kitasatosporales</taxon>
        <taxon>Streptomycetaceae</taxon>
        <taxon>Streptantibioticus</taxon>
    </lineage>
</organism>
<accession>A0ABT5YX54</accession>
<dbReference type="RefSeq" id="WP_275811539.1">
    <property type="nucleotide sequence ID" value="NZ_BAAANM010000018.1"/>
</dbReference>
<keyword evidence="2 4" id="KW-0238">DNA-binding</keyword>
<keyword evidence="1" id="KW-0805">Transcription regulation</keyword>
<dbReference type="InterPro" id="IPR050109">
    <property type="entry name" value="HTH-type_TetR-like_transc_reg"/>
</dbReference>
<feature type="DNA-binding region" description="H-T-H motif" evidence="4">
    <location>
        <begin position="37"/>
        <end position="56"/>
    </location>
</feature>
<evidence type="ECO:0000313" key="6">
    <source>
        <dbReference type="EMBL" id="MDF2256029.1"/>
    </source>
</evidence>
<dbReference type="InterPro" id="IPR041490">
    <property type="entry name" value="KstR2_TetR_C"/>
</dbReference>
<keyword evidence="7" id="KW-1185">Reference proteome</keyword>
<dbReference type="PANTHER" id="PTHR30055:SF234">
    <property type="entry name" value="HTH-TYPE TRANSCRIPTIONAL REGULATOR BETI"/>
    <property type="match status" value="1"/>
</dbReference>
<dbReference type="SUPFAM" id="SSF48498">
    <property type="entry name" value="Tetracyclin repressor-like, C-terminal domain"/>
    <property type="match status" value="1"/>
</dbReference>
<dbReference type="Pfam" id="PF00440">
    <property type="entry name" value="TetR_N"/>
    <property type="match status" value="1"/>
</dbReference>
<dbReference type="InterPro" id="IPR001647">
    <property type="entry name" value="HTH_TetR"/>
</dbReference>
<dbReference type="PANTHER" id="PTHR30055">
    <property type="entry name" value="HTH-TYPE TRANSCRIPTIONAL REGULATOR RUTR"/>
    <property type="match status" value="1"/>
</dbReference>
<dbReference type="PROSITE" id="PS50977">
    <property type="entry name" value="HTH_TETR_2"/>
    <property type="match status" value="1"/>
</dbReference>
<dbReference type="Gene3D" id="1.10.357.10">
    <property type="entry name" value="Tetracycline Repressor, domain 2"/>
    <property type="match status" value="1"/>
</dbReference>
<evidence type="ECO:0000256" key="3">
    <source>
        <dbReference type="ARBA" id="ARBA00023163"/>
    </source>
</evidence>
<protein>
    <submittedName>
        <fullName evidence="6">TetR/AcrR family transcriptional regulator</fullName>
    </submittedName>
</protein>
<evidence type="ECO:0000256" key="2">
    <source>
        <dbReference type="ARBA" id="ARBA00023125"/>
    </source>
</evidence>